<evidence type="ECO:0000313" key="7">
    <source>
        <dbReference type="Proteomes" id="UP000185696"/>
    </source>
</evidence>
<dbReference type="PROSITE" id="PS00211">
    <property type="entry name" value="ABC_TRANSPORTER_1"/>
    <property type="match status" value="1"/>
</dbReference>
<dbReference type="Pfam" id="PF00005">
    <property type="entry name" value="ABC_tran"/>
    <property type="match status" value="1"/>
</dbReference>
<evidence type="ECO:0000256" key="3">
    <source>
        <dbReference type="ARBA" id="ARBA00022741"/>
    </source>
</evidence>
<reference evidence="6 7" key="1">
    <citation type="submission" date="2016-12" db="EMBL/GenBank/DDBJ databases">
        <title>The draft genome sequence of Actinophytocola xinjiangensis.</title>
        <authorList>
            <person name="Wang W."/>
            <person name="Yuan L."/>
        </authorList>
    </citation>
    <scope>NUCLEOTIDE SEQUENCE [LARGE SCALE GENOMIC DNA]</scope>
    <source>
        <strain evidence="6 7">CGMCC 4.4663</strain>
    </source>
</reference>
<dbReference type="GO" id="GO:0016887">
    <property type="term" value="F:ATP hydrolysis activity"/>
    <property type="evidence" value="ECO:0007669"/>
    <property type="project" value="InterPro"/>
</dbReference>
<dbReference type="InterPro" id="IPR017871">
    <property type="entry name" value="ABC_transporter-like_CS"/>
</dbReference>
<evidence type="ECO:0000259" key="5">
    <source>
        <dbReference type="PROSITE" id="PS50893"/>
    </source>
</evidence>
<feature type="domain" description="ABC transporter" evidence="5">
    <location>
        <begin position="3"/>
        <end position="201"/>
    </location>
</feature>
<protein>
    <submittedName>
        <fullName evidence="6">ABC transporter ATP-binding protein</fullName>
    </submittedName>
</protein>
<evidence type="ECO:0000256" key="4">
    <source>
        <dbReference type="ARBA" id="ARBA00022840"/>
    </source>
</evidence>
<evidence type="ECO:0000256" key="1">
    <source>
        <dbReference type="ARBA" id="ARBA00005417"/>
    </source>
</evidence>
<comment type="similarity">
    <text evidence="1">Belongs to the ABC transporter superfamily.</text>
</comment>
<evidence type="ECO:0000313" key="6">
    <source>
        <dbReference type="EMBL" id="OLF11487.1"/>
    </source>
</evidence>
<dbReference type="AlphaFoldDB" id="A0A7Z0WNA2"/>
<dbReference type="Gene3D" id="3.40.50.300">
    <property type="entry name" value="P-loop containing nucleotide triphosphate hydrolases"/>
    <property type="match status" value="1"/>
</dbReference>
<dbReference type="PROSITE" id="PS50893">
    <property type="entry name" value="ABC_TRANSPORTER_2"/>
    <property type="match status" value="1"/>
</dbReference>
<dbReference type="GO" id="GO:0005524">
    <property type="term" value="F:ATP binding"/>
    <property type="evidence" value="ECO:0007669"/>
    <property type="project" value="UniProtKB-KW"/>
</dbReference>
<keyword evidence="7" id="KW-1185">Reference proteome</keyword>
<dbReference type="Proteomes" id="UP000185696">
    <property type="component" value="Unassembled WGS sequence"/>
</dbReference>
<dbReference type="InterPro" id="IPR003593">
    <property type="entry name" value="AAA+_ATPase"/>
</dbReference>
<sequence>MAIMVDGLGMRAGEHWLFRDLTLDLPAGTCLTLAGANGAGKSTLLHCLYGLRQPTDGTVTVDGRAPDERDPGFRRNVSVLLDDSDFFAELSPRQHLQLLLDSFRTGDEPDPWLDRAGLGERADVHAYHLSAGQRRRLLLLGAVARPHHVLLLDEPERALDTQGKEWLADLVQAECSQGRTVVMATHHPPLVDLADQVVTLG</sequence>
<name>A0A7Z0WNA2_9PSEU</name>
<organism evidence="6 7">
    <name type="scientific">Actinophytocola xinjiangensis</name>
    <dbReference type="NCBI Taxonomy" id="485602"/>
    <lineage>
        <taxon>Bacteria</taxon>
        <taxon>Bacillati</taxon>
        <taxon>Actinomycetota</taxon>
        <taxon>Actinomycetes</taxon>
        <taxon>Pseudonocardiales</taxon>
        <taxon>Pseudonocardiaceae</taxon>
    </lineage>
</organism>
<gene>
    <name evidence="6" type="ORF">BLA60_10980</name>
</gene>
<keyword evidence="4 6" id="KW-0067">ATP-binding</keyword>
<dbReference type="InterPro" id="IPR003439">
    <property type="entry name" value="ABC_transporter-like_ATP-bd"/>
</dbReference>
<accession>A0A7Z0WNA2</accession>
<proteinExistence type="inferred from homology"/>
<dbReference type="SMART" id="SM00382">
    <property type="entry name" value="AAA"/>
    <property type="match status" value="1"/>
</dbReference>
<comment type="caution">
    <text evidence="6">The sequence shown here is derived from an EMBL/GenBank/DDBJ whole genome shotgun (WGS) entry which is preliminary data.</text>
</comment>
<keyword evidence="2" id="KW-0813">Transport</keyword>
<dbReference type="EMBL" id="MSIF01000004">
    <property type="protein sequence ID" value="OLF11487.1"/>
    <property type="molecule type" value="Genomic_DNA"/>
</dbReference>
<dbReference type="InterPro" id="IPR027417">
    <property type="entry name" value="P-loop_NTPase"/>
</dbReference>
<dbReference type="RefSeq" id="WP_075132722.1">
    <property type="nucleotide sequence ID" value="NZ_MSIF01000004.1"/>
</dbReference>
<dbReference type="PANTHER" id="PTHR43335:SF4">
    <property type="entry name" value="ABC TRANSPORTER, ATP-BINDING PROTEIN"/>
    <property type="match status" value="1"/>
</dbReference>
<dbReference type="PANTHER" id="PTHR43335">
    <property type="entry name" value="ABC TRANSPORTER, ATP-BINDING PROTEIN"/>
    <property type="match status" value="1"/>
</dbReference>
<dbReference type="SUPFAM" id="SSF52540">
    <property type="entry name" value="P-loop containing nucleoside triphosphate hydrolases"/>
    <property type="match status" value="1"/>
</dbReference>
<keyword evidence="3" id="KW-0547">Nucleotide-binding</keyword>
<evidence type="ECO:0000256" key="2">
    <source>
        <dbReference type="ARBA" id="ARBA00022448"/>
    </source>
</evidence>